<reference evidence="2 3" key="1">
    <citation type="submission" date="2019-05" db="EMBL/GenBank/DDBJ databases">
        <title>Another draft genome of Portunus trituberculatus and its Hox gene families provides insights of decapod evolution.</title>
        <authorList>
            <person name="Jeong J.-H."/>
            <person name="Song I."/>
            <person name="Kim S."/>
            <person name="Choi T."/>
            <person name="Kim D."/>
            <person name="Ryu S."/>
            <person name="Kim W."/>
        </authorList>
    </citation>
    <scope>NUCLEOTIDE SEQUENCE [LARGE SCALE GENOMIC DNA]</scope>
    <source>
        <tissue evidence="2">Muscle</tissue>
    </source>
</reference>
<evidence type="ECO:0000259" key="1">
    <source>
        <dbReference type="Pfam" id="PF16350"/>
    </source>
</evidence>
<accession>A0A5B7EY30</accession>
<evidence type="ECO:0000313" key="2">
    <source>
        <dbReference type="EMBL" id="MPC37753.1"/>
    </source>
</evidence>
<sequence>MREAADDYPVVRDYDAHMFCVTRNNQFMVGGFEPHAKPAFTDGIPREWRNCLSGDEEHFNHETLQFQIDNYFVAVGMNGNSLQGCGGVGQAIAEWIMYGSLAKEMLAFDIRRFIDLHNNRRYLKERTREVVGRVSRAVRGGIRAYAWMSARSHAHHLMHYATASLCMHGPLTQAESSLAKRIFFVLIVGYLGSDSLGRLTCLDLQPDNTTKR</sequence>
<dbReference type="Proteomes" id="UP000324222">
    <property type="component" value="Unassembled WGS sequence"/>
</dbReference>
<dbReference type="SUPFAM" id="SSF54373">
    <property type="entry name" value="FAD-linked reductases, C-terminal domain"/>
    <property type="match status" value="1"/>
</dbReference>
<dbReference type="Gene3D" id="3.50.50.60">
    <property type="entry name" value="FAD/NAD(P)-binding domain"/>
    <property type="match status" value="1"/>
</dbReference>
<evidence type="ECO:0000313" key="3">
    <source>
        <dbReference type="Proteomes" id="UP000324222"/>
    </source>
</evidence>
<dbReference type="EMBL" id="VSRR010003873">
    <property type="protein sequence ID" value="MPC37753.1"/>
    <property type="molecule type" value="Genomic_DNA"/>
</dbReference>
<proteinExistence type="predicted"/>
<comment type="caution">
    <text evidence="2">The sequence shown here is derived from an EMBL/GenBank/DDBJ whole genome shotgun (WGS) entry which is preliminary data.</text>
</comment>
<feature type="domain" description="FAD dependent oxidoreductase central" evidence="1">
    <location>
        <begin position="104"/>
        <end position="134"/>
    </location>
</feature>
<protein>
    <submittedName>
        <fullName evidence="2">4-methylaminobutanoate oxidase (Formaldehyde-forming)</fullName>
    </submittedName>
</protein>
<organism evidence="2 3">
    <name type="scientific">Portunus trituberculatus</name>
    <name type="common">Swimming crab</name>
    <name type="synonym">Neptunus trituberculatus</name>
    <dbReference type="NCBI Taxonomy" id="210409"/>
    <lineage>
        <taxon>Eukaryota</taxon>
        <taxon>Metazoa</taxon>
        <taxon>Ecdysozoa</taxon>
        <taxon>Arthropoda</taxon>
        <taxon>Crustacea</taxon>
        <taxon>Multicrustacea</taxon>
        <taxon>Malacostraca</taxon>
        <taxon>Eumalacostraca</taxon>
        <taxon>Eucarida</taxon>
        <taxon>Decapoda</taxon>
        <taxon>Pleocyemata</taxon>
        <taxon>Brachyura</taxon>
        <taxon>Eubrachyura</taxon>
        <taxon>Portunoidea</taxon>
        <taxon>Portunidae</taxon>
        <taxon>Portuninae</taxon>
        <taxon>Portunus</taxon>
    </lineage>
</organism>
<dbReference type="InterPro" id="IPR036188">
    <property type="entry name" value="FAD/NAD-bd_sf"/>
</dbReference>
<name>A0A5B7EY30_PORTR</name>
<keyword evidence="3" id="KW-1185">Reference proteome</keyword>
<dbReference type="OrthoDB" id="429143at2759"/>
<gene>
    <name evidence="2" type="primary">abo</name>
    <name evidence="2" type="ORF">E2C01_031243</name>
</gene>
<dbReference type="InterPro" id="IPR032503">
    <property type="entry name" value="FAO_M"/>
</dbReference>
<dbReference type="Gene3D" id="3.30.9.10">
    <property type="entry name" value="D-Amino Acid Oxidase, subunit A, domain 2"/>
    <property type="match status" value="1"/>
</dbReference>
<dbReference type="Pfam" id="PF16350">
    <property type="entry name" value="FAO_M"/>
    <property type="match status" value="1"/>
</dbReference>
<dbReference type="AlphaFoldDB" id="A0A5B7EY30"/>